<evidence type="ECO:0000313" key="4">
    <source>
        <dbReference type="Proteomes" id="UP000316921"/>
    </source>
</evidence>
<dbReference type="Gene3D" id="1.25.40.10">
    <property type="entry name" value="Tetratricopeptide repeat domain"/>
    <property type="match status" value="1"/>
</dbReference>
<evidence type="ECO:0000259" key="2">
    <source>
        <dbReference type="Pfam" id="PF07607"/>
    </source>
</evidence>
<feature type="domain" description="DUF1570" evidence="2">
    <location>
        <begin position="350"/>
        <end position="457"/>
    </location>
</feature>
<organism evidence="3 4">
    <name type="scientific">Engelhardtia mirabilis</name>
    <dbReference type="NCBI Taxonomy" id="2528011"/>
    <lineage>
        <taxon>Bacteria</taxon>
        <taxon>Pseudomonadati</taxon>
        <taxon>Planctomycetota</taxon>
        <taxon>Planctomycetia</taxon>
        <taxon>Planctomycetia incertae sedis</taxon>
        <taxon>Engelhardtia</taxon>
    </lineage>
</organism>
<proteinExistence type="predicted"/>
<evidence type="ECO:0000256" key="1">
    <source>
        <dbReference type="SAM" id="SignalP"/>
    </source>
</evidence>
<feature type="signal peptide" evidence="1">
    <location>
        <begin position="1"/>
        <end position="32"/>
    </location>
</feature>
<dbReference type="Proteomes" id="UP000316921">
    <property type="component" value="Chromosome"/>
</dbReference>
<feature type="chain" id="PRO_5022096386" description="DUF1570 domain-containing protein" evidence="1">
    <location>
        <begin position="33"/>
        <end position="854"/>
    </location>
</feature>
<dbReference type="EMBL" id="CP036287">
    <property type="protein sequence ID" value="QDU70102.1"/>
    <property type="molecule type" value="Genomic_DNA"/>
</dbReference>
<dbReference type="SUPFAM" id="SSF48452">
    <property type="entry name" value="TPR-like"/>
    <property type="match status" value="1"/>
</dbReference>
<keyword evidence="4" id="KW-1185">Reference proteome</keyword>
<dbReference type="InterPro" id="IPR011990">
    <property type="entry name" value="TPR-like_helical_dom_sf"/>
</dbReference>
<dbReference type="Gene3D" id="2.60.120.560">
    <property type="entry name" value="Exo-inulinase, domain 1"/>
    <property type="match status" value="1"/>
</dbReference>
<evidence type="ECO:0000313" key="3">
    <source>
        <dbReference type="EMBL" id="QDU70102.1"/>
    </source>
</evidence>
<keyword evidence="1" id="KW-0732">Signal</keyword>
<dbReference type="AlphaFoldDB" id="A0A518BT06"/>
<name>A0A518BT06_9BACT</name>
<dbReference type="InterPro" id="IPR011464">
    <property type="entry name" value="DUF1570"/>
</dbReference>
<reference evidence="3 4" key="1">
    <citation type="submission" date="2019-02" db="EMBL/GenBank/DDBJ databases">
        <title>Deep-cultivation of Planctomycetes and their phenomic and genomic characterization uncovers novel biology.</title>
        <authorList>
            <person name="Wiegand S."/>
            <person name="Jogler M."/>
            <person name="Boedeker C."/>
            <person name="Pinto D."/>
            <person name="Vollmers J."/>
            <person name="Rivas-Marin E."/>
            <person name="Kohn T."/>
            <person name="Peeters S.H."/>
            <person name="Heuer A."/>
            <person name="Rast P."/>
            <person name="Oberbeckmann S."/>
            <person name="Bunk B."/>
            <person name="Jeske O."/>
            <person name="Meyerdierks A."/>
            <person name="Storesund J.E."/>
            <person name="Kallscheuer N."/>
            <person name="Luecker S."/>
            <person name="Lage O.M."/>
            <person name="Pohl T."/>
            <person name="Merkel B.J."/>
            <person name="Hornburger P."/>
            <person name="Mueller R.-W."/>
            <person name="Bruemmer F."/>
            <person name="Labrenz M."/>
            <person name="Spormann A.M."/>
            <person name="Op den Camp H."/>
            <person name="Overmann J."/>
            <person name="Amann R."/>
            <person name="Jetten M.S.M."/>
            <person name="Mascher T."/>
            <person name="Medema M.H."/>
            <person name="Devos D.P."/>
            <person name="Kaster A.-K."/>
            <person name="Ovreas L."/>
            <person name="Rohde M."/>
            <person name="Galperin M.Y."/>
            <person name="Jogler C."/>
        </authorList>
    </citation>
    <scope>NUCLEOTIDE SEQUENCE [LARGE SCALE GENOMIC DNA]</scope>
    <source>
        <strain evidence="3 4">Pla133</strain>
    </source>
</reference>
<dbReference type="Pfam" id="PF07607">
    <property type="entry name" value="DUF1570"/>
    <property type="match status" value="1"/>
</dbReference>
<protein>
    <recommendedName>
        <fullName evidence="2">DUF1570 domain-containing protein</fullName>
    </recommendedName>
</protein>
<accession>A0A518BT06</accession>
<dbReference type="RefSeq" id="WP_145070628.1">
    <property type="nucleotide sequence ID" value="NZ_CP036287.1"/>
</dbReference>
<sequence precursor="true">MLAAFPNLRLSLIPTGLFLAPLAIGASQVAPAEIQTPSELSAAAVLGFAPVSGVTTSEDLTADDRRRLQEAEKALEEARPTEALETAELALEYTPDSVQLLDVASRAAAALGQGDLALHYVETALGKPAAEDDEGLGDVVAGLRARLVELDPGHADIQAKLDAYGETLFELGKSAARRKLWANAVDFFQRCEDTAVEEKAEKELAKIYKNDSAVEALVASGLDIDFEDASIKKSAEAIAKIDEKNKHWEKRLEVESKGGYTIESNGGYIFTHTIARAMDQVNLFLRDMYQHKAQGQRMRGAKIQIYSSYEDFQAHENPDPGVQGWFAPWDNLIVTYSSEGSGGTLADTLNTLFHEASHQFMRDVTKNTVPAWISEGVACYFEGTELLPNGKVVANLIPEGRLDNLVTMLDMPGYVDVKDVITYFQPGSYSGTYYPWGWGLVYFMRNYEDENGVRVYRDHFDDYVATYKGGGKHDVMERWVEYFVERPAQPDVKSFDDFMVKWEAWIRDIHELHHGGAEVADRLIARGDRQLAGSFWANAAESYRWALDKRPGDPRALYGLAEANRQMDVDDVALYYYRGLLDWSLSQTDRKAKPKGFQQTVAEIAAEAMEGIKEVNEDVADGMLAANDVLAESLLGVAKDYNAKDFPRRGMSLLERTTDLVGPRAELLALHDAIKTEAQIDMRQKRRLRVDSDLDYWYTSDEKVWKADGDDIVGDRGEGVTYLTYAEMPPDEYRLEVTIDIVEMDPDAVPVIGIYFGSGLGARQMIAYSVTDGGLVQLKGSMTGPKRVGPLETVKMKDGEQFELVIEVDENGAKAYFDGKELEKLDVDAKDVKGQVGLVLQGAKAKFSGMRILY</sequence>
<dbReference type="KEGG" id="pbap:Pla133_52250"/>
<gene>
    <name evidence="3" type="ORF">Pla133_52250</name>
</gene>